<comment type="caution">
    <text evidence="14">The sequence shown here is derived from an EMBL/GenBank/DDBJ whole genome shotgun (WGS) entry which is preliminary data.</text>
</comment>
<keyword evidence="2 12" id="KW-0456">Lyase</keyword>
<dbReference type="FunFam" id="1.10.8.1080:FF:000001">
    <property type="entry name" value="N-acetylmuramic acid 6-phosphate etherase"/>
    <property type="match status" value="1"/>
</dbReference>
<dbReference type="Pfam" id="PF20741">
    <property type="entry name" value="GKRP-like_C"/>
    <property type="match status" value="1"/>
</dbReference>
<dbReference type="NCBIfam" id="NF003915">
    <property type="entry name" value="PRK05441.1"/>
    <property type="match status" value="1"/>
</dbReference>
<dbReference type="AlphaFoldDB" id="U7USK2"/>
<dbReference type="Gene3D" id="3.40.50.10490">
    <property type="entry name" value="Glucose-6-phosphate isomerase like protein, domain 1"/>
    <property type="match status" value="1"/>
</dbReference>
<reference evidence="14 15" key="1">
    <citation type="submission" date="2013-09" db="EMBL/GenBank/DDBJ databases">
        <authorList>
            <person name="Durkin A.S."/>
            <person name="Haft D.R."/>
            <person name="McCorrison J."/>
            <person name="Torralba M."/>
            <person name="Gillis M."/>
            <person name="Haft D.H."/>
            <person name="Methe B."/>
            <person name="Sutton G."/>
            <person name="Nelson K.E."/>
        </authorList>
    </citation>
    <scope>NUCLEOTIDE SEQUENCE [LARGE SCALE GENOMIC DNA]</scope>
    <source>
        <strain evidence="14 15">BV3C16-1</strain>
    </source>
</reference>
<dbReference type="NCBIfam" id="TIGR00274">
    <property type="entry name" value="N-acetylmuramic acid 6-phosphate etherase"/>
    <property type="match status" value="1"/>
</dbReference>
<feature type="active site" description="Proton donor" evidence="12">
    <location>
        <position position="84"/>
    </location>
</feature>
<dbReference type="GO" id="GO:0009254">
    <property type="term" value="P:peptidoglycan turnover"/>
    <property type="evidence" value="ECO:0007669"/>
    <property type="project" value="TreeGrafter"/>
</dbReference>
<dbReference type="EMBL" id="AWXA01000004">
    <property type="protein sequence ID" value="ERT62427.1"/>
    <property type="molecule type" value="Genomic_DNA"/>
</dbReference>
<evidence type="ECO:0000256" key="7">
    <source>
        <dbReference type="ARBA" id="ARBA00061234"/>
    </source>
</evidence>
<evidence type="ECO:0000256" key="5">
    <source>
        <dbReference type="ARBA" id="ARBA00060595"/>
    </source>
</evidence>
<keyword evidence="3 12" id="KW-0119">Carbohydrate metabolism</keyword>
<dbReference type="SUPFAM" id="SSF53697">
    <property type="entry name" value="SIS domain"/>
    <property type="match status" value="1"/>
</dbReference>
<proteinExistence type="inferred from homology"/>
<evidence type="ECO:0000256" key="11">
    <source>
        <dbReference type="ARBA" id="ARBA00084049"/>
    </source>
</evidence>
<dbReference type="FunFam" id="3.40.50.10490:FF:000014">
    <property type="entry name" value="N-acetylmuramic acid 6-phosphate etherase"/>
    <property type="match status" value="1"/>
</dbReference>
<dbReference type="eggNOG" id="COG2103">
    <property type="taxonomic scope" value="Bacteria"/>
</dbReference>
<dbReference type="GO" id="GO:0016835">
    <property type="term" value="F:carbon-oxygen lyase activity"/>
    <property type="evidence" value="ECO:0007669"/>
    <property type="project" value="UniProtKB-UniRule"/>
</dbReference>
<dbReference type="GO" id="GO:0016803">
    <property type="term" value="F:ether hydrolase activity"/>
    <property type="evidence" value="ECO:0007669"/>
    <property type="project" value="TreeGrafter"/>
</dbReference>
<comment type="pathway">
    <text evidence="12">Amino-sugar metabolism; N-acetylmuramate degradation.</text>
</comment>
<evidence type="ECO:0000313" key="15">
    <source>
        <dbReference type="Proteomes" id="UP000017090"/>
    </source>
</evidence>
<comment type="pathway">
    <text evidence="6">Cell wall biogenesis.</text>
</comment>
<dbReference type="GO" id="GO:0097367">
    <property type="term" value="F:carbohydrate derivative binding"/>
    <property type="evidence" value="ECO:0007669"/>
    <property type="project" value="InterPro"/>
</dbReference>
<dbReference type="CDD" id="cd05007">
    <property type="entry name" value="SIS_Etherase"/>
    <property type="match status" value="1"/>
</dbReference>
<dbReference type="PATRIC" id="fig|1111454.3.peg.161"/>
<comment type="subunit">
    <text evidence="1 12">Homodimer.</text>
</comment>
<name>U7USK2_9FIRM</name>
<feature type="active site" evidence="12">
    <location>
        <position position="115"/>
    </location>
</feature>
<organism evidence="14 15">
    <name type="scientific">Megasphaera vaginalis</name>
    <name type="common">ex Srinivasan et al. 2021</name>
    <dbReference type="NCBI Taxonomy" id="1111454"/>
    <lineage>
        <taxon>Bacteria</taxon>
        <taxon>Bacillati</taxon>
        <taxon>Bacillota</taxon>
        <taxon>Negativicutes</taxon>
        <taxon>Veillonellales</taxon>
        <taxon>Veillonellaceae</taxon>
        <taxon>Megasphaera</taxon>
    </lineage>
</organism>
<dbReference type="HAMAP" id="MF_00068">
    <property type="entry name" value="MurQ"/>
    <property type="match status" value="1"/>
</dbReference>
<dbReference type="STRING" id="1111454.HMPREF1250_1338"/>
<feature type="domain" description="SIS" evidence="13">
    <location>
        <begin position="56"/>
        <end position="219"/>
    </location>
</feature>
<dbReference type="Proteomes" id="UP000017090">
    <property type="component" value="Unassembled WGS sequence"/>
</dbReference>
<dbReference type="PANTHER" id="PTHR10088:SF4">
    <property type="entry name" value="GLUCOKINASE REGULATORY PROTEIN"/>
    <property type="match status" value="1"/>
</dbReference>
<gene>
    <name evidence="12 14" type="primary">murQ</name>
    <name evidence="14" type="ORF">HMPREF1250_1338</name>
</gene>
<evidence type="ECO:0000256" key="2">
    <source>
        <dbReference type="ARBA" id="ARBA00023239"/>
    </source>
</evidence>
<dbReference type="PANTHER" id="PTHR10088">
    <property type="entry name" value="GLUCOKINASE REGULATORY PROTEIN"/>
    <property type="match status" value="1"/>
</dbReference>
<dbReference type="InterPro" id="IPR046348">
    <property type="entry name" value="SIS_dom_sf"/>
</dbReference>
<evidence type="ECO:0000256" key="3">
    <source>
        <dbReference type="ARBA" id="ARBA00023277"/>
    </source>
</evidence>
<evidence type="ECO:0000256" key="12">
    <source>
        <dbReference type="HAMAP-Rule" id="MF_00068"/>
    </source>
</evidence>
<evidence type="ECO:0000256" key="6">
    <source>
        <dbReference type="ARBA" id="ARBA00060672"/>
    </source>
</evidence>
<dbReference type="NCBIfam" id="NF009222">
    <property type="entry name" value="PRK12570.1"/>
    <property type="match status" value="1"/>
</dbReference>
<dbReference type="GO" id="GO:0046348">
    <property type="term" value="P:amino sugar catabolic process"/>
    <property type="evidence" value="ECO:0007669"/>
    <property type="project" value="InterPro"/>
</dbReference>
<comment type="pathway">
    <text evidence="5">Amino-sugar metabolism; 1,6-anhydro-N-acetylmuramate degradation.</text>
</comment>
<comment type="similarity">
    <text evidence="7 12">Belongs to the GCKR-like family. MurNAc-6-P etherase subfamily.</text>
</comment>
<dbReference type="EC" id="4.2.1.126" evidence="8 12"/>
<dbReference type="InterPro" id="IPR040190">
    <property type="entry name" value="MURQ/GCKR"/>
</dbReference>
<accession>U7USK2</accession>
<dbReference type="InterPro" id="IPR001347">
    <property type="entry name" value="SIS_dom"/>
</dbReference>
<dbReference type="Gene3D" id="1.10.8.1080">
    <property type="match status" value="1"/>
</dbReference>
<comment type="function">
    <text evidence="12">Specifically catalyzes the cleavage of the D-lactyl ether substituent of MurNAc 6-phosphate, producing GlcNAc 6-phosphate and D-lactate.</text>
</comment>
<evidence type="ECO:0000256" key="10">
    <source>
        <dbReference type="ARBA" id="ARBA00077905"/>
    </source>
</evidence>
<comment type="catalytic activity">
    <reaction evidence="4 12">
        <text>N-acetyl-D-muramate 6-phosphate + H2O = N-acetyl-D-glucosamine 6-phosphate + (R)-lactate</text>
        <dbReference type="Rhea" id="RHEA:26410"/>
        <dbReference type="ChEBI" id="CHEBI:15377"/>
        <dbReference type="ChEBI" id="CHEBI:16004"/>
        <dbReference type="ChEBI" id="CHEBI:57513"/>
        <dbReference type="ChEBI" id="CHEBI:58722"/>
        <dbReference type="EC" id="4.2.1.126"/>
    </reaction>
</comment>
<evidence type="ECO:0000259" key="13">
    <source>
        <dbReference type="PROSITE" id="PS51464"/>
    </source>
</evidence>
<dbReference type="Pfam" id="PF22645">
    <property type="entry name" value="GKRP_SIS_N"/>
    <property type="match status" value="1"/>
</dbReference>
<evidence type="ECO:0000256" key="4">
    <source>
        <dbReference type="ARBA" id="ARBA00051747"/>
    </source>
</evidence>
<evidence type="ECO:0000256" key="9">
    <source>
        <dbReference type="ARBA" id="ARBA00070061"/>
    </source>
</evidence>
<protein>
    <recommendedName>
        <fullName evidence="9 12">N-acetylmuramic acid 6-phosphate etherase</fullName>
        <shortName evidence="12">MurNAc-6-P etherase</shortName>
        <ecNumber evidence="8 12">4.2.1.126</ecNumber>
    </recommendedName>
    <alternativeName>
        <fullName evidence="11 12">N-acetylmuramic acid 6-phosphate hydrolase</fullName>
    </alternativeName>
    <alternativeName>
        <fullName evidence="10 12">N-acetylmuramic acid 6-phosphate lyase</fullName>
    </alternativeName>
</protein>
<dbReference type="RefSeq" id="WP_023052601.1">
    <property type="nucleotide sequence ID" value="NZ_AWXA01000004.1"/>
</dbReference>
<dbReference type="InterPro" id="IPR005486">
    <property type="entry name" value="Glucokinase_regulatory_CS"/>
</dbReference>
<dbReference type="PROSITE" id="PS51464">
    <property type="entry name" value="SIS"/>
    <property type="match status" value="1"/>
</dbReference>
<evidence type="ECO:0000256" key="8">
    <source>
        <dbReference type="ARBA" id="ARBA00067056"/>
    </source>
</evidence>
<evidence type="ECO:0000313" key="14">
    <source>
        <dbReference type="EMBL" id="ERT62427.1"/>
    </source>
</evidence>
<sequence length="302" mass="31116">MMELEKLATEKRNAETAEIDSVSTLEMIRLIHTEDQKATAAITPLLPQIAAAVDVIAERLRRGGRLFYVGAGTSGRLGILDAAECPPTYGTAPELVQGLIAGGRAAVFCAQEGAEDDSDGGRQDLAACTLTAADAVVGLSASGRTPYVIGALTYAKNCGAAVISVDCSSDAPISRCSDIDICALVGAEVITGSTRMKAGTAQKLILNMLSTGVMVRLGKVYGNLMVDVKTSNKKLEERACRIVMEAASCSRAAATEALSAANGHAKTAIVMILLGLSAIAAAAALERHGGYIRNVLEAGCGT</sequence>
<dbReference type="OrthoDB" id="9813395at2"/>
<evidence type="ECO:0000256" key="1">
    <source>
        <dbReference type="ARBA" id="ARBA00011738"/>
    </source>
</evidence>
<dbReference type="GO" id="GO:0097173">
    <property type="term" value="P:N-acetylmuramic acid catabolic process"/>
    <property type="evidence" value="ECO:0007669"/>
    <property type="project" value="UniProtKB-UniPathway"/>
</dbReference>
<dbReference type="InterPro" id="IPR005488">
    <property type="entry name" value="Etherase_MurQ"/>
</dbReference>
<dbReference type="UniPathway" id="UPA00342"/>
<keyword evidence="15" id="KW-1185">Reference proteome</keyword>
<comment type="miscellaneous">
    <text evidence="12">A lyase-type mechanism (elimination/hydration) is suggested for the cleavage of the lactyl ether bond of MurNAc 6-phosphate, with the formation of an alpha,beta-unsaturated aldehyde intermediate with (E)-stereochemistry, followed by the syn addition of water to give product.</text>
</comment>
<dbReference type="PROSITE" id="PS01272">
    <property type="entry name" value="GCKR"/>
    <property type="match status" value="1"/>
</dbReference>